<name>A0ABM1S101_LIMPO</name>
<keyword evidence="2" id="KW-1185">Reference proteome</keyword>
<gene>
    <name evidence="3" type="primary">LOC111084937</name>
</gene>
<organism evidence="2 3">
    <name type="scientific">Limulus polyphemus</name>
    <name type="common">Atlantic horseshoe crab</name>
    <dbReference type="NCBI Taxonomy" id="6850"/>
    <lineage>
        <taxon>Eukaryota</taxon>
        <taxon>Metazoa</taxon>
        <taxon>Ecdysozoa</taxon>
        <taxon>Arthropoda</taxon>
        <taxon>Chelicerata</taxon>
        <taxon>Merostomata</taxon>
        <taxon>Xiphosura</taxon>
        <taxon>Limulidae</taxon>
        <taxon>Limulus</taxon>
    </lineage>
</organism>
<dbReference type="RefSeq" id="XP_022237306.1">
    <property type="nucleotide sequence ID" value="XM_022381598.1"/>
</dbReference>
<proteinExistence type="predicted"/>
<protein>
    <submittedName>
        <fullName evidence="3">Uncharacterized protein LOC111084937 isoform X1</fullName>
    </submittedName>
</protein>
<feature type="chain" id="PRO_5047197107" evidence="1">
    <location>
        <begin position="16"/>
        <end position="122"/>
    </location>
</feature>
<evidence type="ECO:0000313" key="2">
    <source>
        <dbReference type="Proteomes" id="UP000694941"/>
    </source>
</evidence>
<accession>A0ABM1S101</accession>
<evidence type="ECO:0000256" key="1">
    <source>
        <dbReference type="SAM" id="SignalP"/>
    </source>
</evidence>
<sequence>MKTILFILYLGFTVAASFNANLDRRGRRPPLKFVIRNIICADPDCVDDTKKSVLKECLFQNVKVLGNTTTCGQMPDVEMDLATEKKLVTETCIGTVINLKMLDCSRPEEGKQVRITYTWENL</sequence>
<dbReference type="GeneID" id="111084937"/>
<dbReference type="Proteomes" id="UP000694941">
    <property type="component" value="Unplaced"/>
</dbReference>
<keyword evidence="1" id="KW-0732">Signal</keyword>
<feature type="signal peptide" evidence="1">
    <location>
        <begin position="1"/>
        <end position="15"/>
    </location>
</feature>
<reference evidence="3" key="1">
    <citation type="submission" date="2025-08" db="UniProtKB">
        <authorList>
            <consortium name="RefSeq"/>
        </authorList>
    </citation>
    <scope>IDENTIFICATION</scope>
    <source>
        <tissue evidence="3">Muscle</tissue>
    </source>
</reference>
<evidence type="ECO:0000313" key="3">
    <source>
        <dbReference type="RefSeq" id="XP_022237306.1"/>
    </source>
</evidence>